<dbReference type="Pfam" id="PF07508">
    <property type="entry name" value="Recombinase"/>
    <property type="match status" value="1"/>
</dbReference>
<comment type="caution">
    <text evidence="2">The sequence shown here is derived from an EMBL/GenBank/DDBJ whole genome shotgun (WGS) entry which is preliminary data.</text>
</comment>
<evidence type="ECO:0000313" key="3">
    <source>
        <dbReference type="Proteomes" id="UP000321746"/>
    </source>
</evidence>
<feature type="domain" description="Recombinase" evidence="1">
    <location>
        <begin position="31"/>
        <end position="174"/>
    </location>
</feature>
<dbReference type="AlphaFoldDB" id="A0A511XPY5"/>
<dbReference type="EMBL" id="BJYG01000063">
    <property type="protein sequence ID" value="GEN64969.1"/>
    <property type="molecule type" value="Genomic_DNA"/>
</dbReference>
<evidence type="ECO:0000313" key="2">
    <source>
        <dbReference type="EMBL" id="GEN64969.1"/>
    </source>
</evidence>
<accession>A0A511XPY5</accession>
<dbReference type="GO" id="GO:0003677">
    <property type="term" value="F:DNA binding"/>
    <property type="evidence" value="ECO:0007669"/>
    <property type="project" value="InterPro"/>
</dbReference>
<dbReference type="Pfam" id="PF13408">
    <property type="entry name" value="Zn_ribbon_recom"/>
    <property type="match status" value="1"/>
</dbReference>
<proteinExistence type="predicted"/>
<dbReference type="Proteomes" id="UP000321746">
    <property type="component" value="Unassembled WGS sequence"/>
</dbReference>
<name>A0A511XPY5_9PROT</name>
<gene>
    <name evidence="2" type="ORF">AOE01nite_31930</name>
</gene>
<keyword evidence="3" id="KW-1185">Reference proteome</keyword>
<dbReference type="InterPro" id="IPR050639">
    <property type="entry name" value="SSR_resolvase"/>
</dbReference>
<dbReference type="InterPro" id="IPR011109">
    <property type="entry name" value="DNA_bind_recombinase_dom"/>
</dbReference>
<dbReference type="Gene3D" id="3.90.1750.20">
    <property type="entry name" value="Putative Large Serine Recombinase, Chain B, Domain 2"/>
    <property type="match status" value="1"/>
</dbReference>
<dbReference type="PANTHER" id="PTHR30461">
    <property type="entry name" value="DNA-INVERTASE FROM LAMBDOID PROPHAGE"/>
    <property type="match status" value="1"/>
</dbReference>
<reference evidence="2 3" key="1">
    <citation type="submission" date="2019-07" db="EMBL/GenBank/DDBJ databases">
        <title>Whole genome shotgun sequence of Acetobacter oeni NBRC 105207.</title>
        <authorList>
            <person name="Hosoyama A."/>
            <person name="Uohara A."/>
            <person name="Ohji S."/>
            <person name="Ichikawa N."/>
        </authorList>
    </citation>
    <scope>NUCLEOTIDE SEQUENCE [LARGE SCALE GENOMIC DNA]</scope>
    <source>
        <strain evidence="2 3">NBRC 105207</strain>
    </source>
</reference>
<sequence>MNALFLKDLADKTRRGLRGRVELGKSGGGKSYGYDVVKKLDGNGERIRGDRAINETEAEIVRRIFRDYIAGKSPKRIAVELNNDGIPAPGGSAWGFTTINGNRQRGIGILNNELYVGRLVWNRQRFIKDPDTGKRQARMNPDSEWITHHVPELRILDDDLWEATKAKQGALKLRKTPDGDGEENHFRDRRRPKHLFSGLARCSCCGGGYSMISADLMGCSTARNKGTCDNRQNIRRDRFEKRVLGALCRHMMDPALFREFCDEFTRETNRLRMESSAGITAAKSELARIDRQITTTVDAIADGMFHPSMKEKMDGLESRKSELIHFLKDAQEPPPLLHPEMATYYRVQVAKLYEALQHNDDNTRIQAGGVIRSLVSEIVLTPAEDELLIDLRGDLAGILSLSLKSRTPAPLMRAGVPDPFGSQFEMVAGACNQRKLLLVSGFVERLAA</sequence>
<dbReference type="GO" id="GO:0000150">
    <property type="term" value="F:DNA strand exchange activity"/>
    <property type="evidence" value="ECO:0007669"/>
    <property type="project" value="InterPro"/>
</dbReference>
<dbReference type="InterPro" id="IPR038109">
    <property type="entry name" value="DNA_bind_recomb_sf"/>
</dbReference>
<dbReference type="PROSITE" id="PS51737">
    <property type="entry name" value="RECOMBINASE_DNA_BIND"/>
    <property type="match status" value="1"/>
</dbReference>
<organism evidence="2 3">
    <name type="scientific">Acetobacter oeni</name>
    <dbReference type="NCBI Taxonomy" id="304077"/>
    <lineage>
        <taxon>Bacteria</taxon>
        <taxon>Pseudomonadati</taxon>
        <taxon>Pseudomonadota</taxon>
        <taxon>Alphaproteobacteria</taxon>
        <taxon>Acetobacterales</taxon>
        <taxon>Acetobacteraceae</taxon>
        <taxon>Acetobacter</taxon>
    </lineage>
</organism>
<protein>
    <submittedName>
        <fullName evidence="2">Resolvase</fullName>
    </submittedName>
</protein>
<evidence type="ECO:0000259" key="1">
    <source>
        <dbReference type="PROSITE" id="PS51737"/>
    </source>
</evidence>
<dbReference type="PANTHER" id="PTHR30461:SF23">
    <property type="entry name" value="DNA RECOMBINASE-RELATED"/>
    <property type="match status" value="1"/>
</dbReference>
<dbReference type="InterPro" id="IPR025827">
    <property type="entry name" value="Zn_ribbon_recom_dom"/>
</dbReference>